<sequence length="911" mass="99942">MALVVTFVGTSPIPEPSSGTAYRIWTYKIDGTGSEIPQGQRMALALPGGLHVQDPSSFPSISALEGSLVWRDPVSGLQFVARTAGQPNNLTISFVAPARTSTGEMQLYKSTTATGWTSVSFSTPGSTAGSVQTLILPAPGAPAFTGRPVHDFAGTLPYASELFGVYQPLIGWMGAQTALSAAAVHPQSAFAELNHKQFRGEEARTLSDEALAALGKQYKEAAAGGLSPVGLVNLFREYFFEFDTFLGTPTGHIWVSPGGTVEVVETSTRRTLVEKVAEVSEEISRKTEETLTDQDDVADAVKEENATDTKLGVSATGGVNAKIYHADASLSFSTQNTVKRGSEATHKHTRTQTAKATSEIKRNFKTSFKTVTETTDTSSRRYVLQNNTAELANYEMRRKMRKVGVQLQHVGSRLCWQVYLGEPGANLGLGDMVHVVESPDLTAIAKPERLPSLQDKQVPYHFDIGFIHFQGPDDEAELTYTPQPGSPCRGLNSTTVGDDDIIEFCFEKPLPPPPPGYQLTGMDSLDRHGAQVEFLPFDHADLKPNPDPVKNSLKLRLTYANFQGRKSLPFDAVLHYKPTEAAQKEIEKTNADAEAAYQKEVSRLQHEAYGKAVRERLRLVSTMRARPAEDLRSEERRSVFRGLVRRLEASGHYPNDPEHLPYLESERVQRFFDVDEMLYFVAPDFWKPGPVPPPPVTKDSVGRYPVPPAEEPTPADGAKPLPLAGQTVAGWYSRADAYKSAHGQPPPTEWRVNYLVTEQTESAPMGSSLGWLIQIDADARRNEFLNAAWVKAVMPVRPGQELAALEWLRQVEGEAGLDVDYILQDGDPPEFQGKKVGKVLELVAHHLKVSNNDPDTTRASEKVFETGFDPLAGGFKPAEPFEVFDQWVEVLPTDQVVAVAVRYDPKTGQQL</sequence>
<evidence type="ECO:0000313" key="2">
    <source>
        <dbReference type="Proteomes" id="UP001377168"/>
    </source>
</evidence>
<protein>
    <submittedName>
        <fullName evidence="1">Uncharacterized protein</fullName>
    </submittedName>
</protein>
<comment type="caution">
    <text evidence="1">The sequence shown here is derived from an EMBL/GenBank/DDBJ whole genome shotgun (WGS) entry which is preliminary data.</text>
</comment>
<accession>A0ACC6Q8Y0</accession>
<proteinExistence type="predicted"/>
<dbReference type="Proteomes" id="UP001377168">
    <property type="component" value="Unassembled WGS sequence"/>
</dbReference>
<organism evidence="1 2">
    <name type="scientific">Streptomyces achmelvichensis</name>
    <dbReference type="NCBI Taxonomy" id="3134111"/>
    <lineage>
        <taxon>Bacteria</taxon>
        <taxon>Bacillati</taxon>
        <taxon>Actinomycetota</taxon>
        <taxon>Actinomycetes</taxon>
        <taxon>Kitasatosporales</taxon>
        <taxon>Streptomycetaceae</taxon>
        <taxon>Streptomyces</taxon>
    </lineage>
</organism>
<gene>
    <name evidence="1" type="ORF">WKI67_43625</name>
</gene>
<dbReference type="EMBL" id="JBBKAJ010000039">
    <property type="protein sequence ID" value="MEJ8640177.1"/>
    <property type="molecule type" value="Genomic_DNA"/>
</dbReference>
<keyword evidence="2" id="KW-1185">Reference proteome</keyword>
<reference evidence="1" key="1">
    <citation type="submission" date="2024-03" db="EMBL/GenBank/DDBJ databases">
        <title>Novel Streptomyces species of biotechnological and ecological value are a feature of Machair soil.</title>
        <authorList>
            <person name="Prole J.R."/>
            <person name="Goodfellow M."/>
            <person name="Allenby N."/>
            <person name="Ward A.C."/>
        </authorList>
    </citation>
    <scope>NUCLEOTIDE SEQUENCE</scope>
    <source>
        <strain evidence="1">MS2.AVA.5</strain>
    </source>
</reference>
<evidence type="ECO:0000313" key="1">
    <source>
        <dbReference type="EMBL" id="MEJ8640177.1"/>
    </source>
</evidence>
<name>A0ACC6Q8Y0_9ACTN</name>